<dbReference type="RefSeq" id="WP_230476680.1">
    <property type="nucleotide sequence ID" value="NZ_CP072842.1"/>
</dbReference>
<protein>
    <submittedName>
        <fullName evidence="1">Uncharacterized protein</fullName>
    </submittedName>
</protein>
<dbReference type="EMBL" id="CP072842">
    <property type="protein sequence ID" value="QTV06040.1"/>
    <property type="molecule type" value="Genomic_DNA"/>
</dbReference>
<reference evidence="2" key="2">
    <citation type="submission" date="2021-04" db="EMBL/GenBank/DDBJ databases">
        <title>Taxonomy of Flavobacteriaceae bacterium ZY171143.</title>
        <authorList>
            <person name="Li F."/>
        </authorList>
    </citation>
    <scope>NUCLEOTIDE SEQUENCE [LARGE SCALE GENOMIC DNA]</scope>
    <source>
        <strain evidence="2">ZY171143</strain>
    </source>
</reference>
<accession>A0ABX7XDS4</accession>
<gene>
    <name evidence="1" type="ORF">J9309_01445</name>
</gene>
<evidence type="ECO:0000313" key="1">
    <source>
        <dbReference type="EMBL" id="QTV06040.1"/>
    </source>
</evidence>
<evidence type="ECO:0000313" key="2">
    <source>
        <dbReference type="Proteomes" id="UP000672011"/>
    </source>
</evidence>
<proteinExistence type="predicted"/>
<sequence length="173" mass="20249">MNIFKKISKKIDSFLINQIDKQDEILKKQQLEKKEIKLNDKNLNINVSYTPNPNKSIDLGLYFMDISKELSRSNKGKSELAFYLGLATQGRLDEAGNIIDLIDHYNSEYLEFIERFKKDINSINRTSLLIHEKGIDTSLKNNETIGQYYSRKLSQNKSFIEKFNTIKDEFEKL</sequence>
<name>A0ABX7XDS4_9FLAO</name>
<keyword evidence="2" id="KW-1185">Reference proteome</keyword>
<dbReference type="Proteomes" id="UP000672011">
    <property type="component" value="Chromosome"/>
</dbReference>
<reference evidence="1 2" key="1">
    <citation type="journal article" date="2021" name="Int. J. Syst. Evol. Microbiol.">
        <title>Faecalibacter bovis sp. nov., isolated from cow faeces.</title>
        <authorList>
            <person name="Li F."/>
            <person name="Zhao W."/>
            <person name="Hong Q."/>
            <person name="Shao Q."/>
            <person name="Song J."/>
            <person name="Yang S."/>
        </authorList>
    </citation>
    <scope>NUCLEOTIDE SEQUENCE [LARGE SCALE GENOMIC DNA]</scope>
    <source>
        <strain evidence="1 2">ZY171143</strain>
    </source>
</reference>
<organism evidence="1 2">
    <name type="scientific">Faecalibacter bovis</name>
    <dbReference type="NCBI Taxonomy" id="2898187"/>
    <lineage>
        <taxon>Bacteria</taxon>
        <taxon>Pseudomonadati</taxon>
        <taxon>Bacteroidota</taxon>
        <taxon>Flavobacteriia</taxon>
        <taxon>Flavobacteriales</taxon>
        <taxon>Weeksellaceae</taxon>
        <taxon>Faecalibacter</taxon>
    </lineage>
</organism>